<keyword evidence="6 10" id="KW-0547">Nucleotide-binding</keyword>
<dbReference type="InterPro" id="IPR039657">
    <property type="entry name" value="Dimethylallyltransferase"/>
</dbReference>
<feature type="binding site" evidence="10">
    <location>
        <begin position="14"/>
        <end position="19"/>
    </location>
    <ligand>
        <name>substrate</name>
    </ligand>
</feature>
<evidence type="ECO:0000256" key="8">
    <source>
        <dbReference type="ARBA" id="ARBA00022842"/>
    </source>
</evidence>
<dbReference type="PANTHER" id="PTHR11088">
    <property type="entry name" value="TRNA DIMETHYLALLYLTRANSFERASE"/>
    <property type="match status" value="1"/>
</dbReference>
<feature type="binding site" evidence="10">
    <location>
        <begin position="12"/>
        <end position="19"/>
    </location>
    <ligand>
        <name>ATP</name>
        <dbReference type="ChEBI" id="CHEBI:30616"/>
    </ligand>
</feature>
<comment type="subunit">
    <text evidence="10">Monomer.</text>
</comment>
<evidence type="ECO:0000256" key="13">
    <source>
        <dbReference type="RuleBase" id="RU003785"/>
    </source>
</evidence>
<dbReference type="HAMAP" id="MF_00185">
    <property type="entry name" value="IPP_trans"/>
    <property type="match status" value="1"/>
</dbReference>
<dbReference type="PANTHER" id="PTHR11088:SF60">
    <property type="entry name" value="TRNA DIMETHYLALLYLTRANSFERASE"/>
    <property type="match status" value="1"/>
</dbReference>
<evidence type="ECO:0000256" key="6">
    <source>
        <dbReference type="ARBA" id="ARBA00022741"/>
    </source>
</evidence>
<evidence type="ECO:0000256" key="2">
    <source>
        <dbReference type="ARBA" id="ARBA00003213"/>
    </source>
</evidence>
<evidence type="ECO:0000256" key="11">
    <source>
        <dbReference type="RuleBase" id="RU003783"/>
    </source>
</evidence>
<dbReference type="InterPro" id="IPR027417">
    <property type="entry name" value="P-loop_NTPase"/>
</dbReference>
<reference evidence="14 15" key="1">
    <citation type="submission" date="2024-09" db="EMBL/GenBank/DDBJ databases">
        <title>Taxonomic and Genotyping Characterization of Leptospira Strains isolated from Multiple Sources in Colombia highlights the importance of intermediate species.</title>
        <authorList>
            <person name="Torres Higuera L."/>
            <person name="Rojas Tapias D."/>
            <person name="Jimenez Velasquez S."/>
            <person name="Renjifo Ibanez C."/>
        </authorList>
    </citation>
    <scope>NUCLEOTIDE SEQUENCE [LARGE SCALE GENOMIC DNA]</scope>
    <source>
        <strain evidence="14 15">Lep080</strain>
    </source>
</reference>
<comment type="function">
    <text evidence="2 10 12">Catalyzes the transfer of a dimethylallyl group onto the adenine at position 37 in tRNAs that read codons beginning with uridine, leading to the formation of N6-(dimethylallyl)adenosine (i(6)A).</text>
</comment>
<dbReference type="SUPFAM" id="SSF52540">
    <property type="entry name" value="P-loop containing nucleoside triphosphate hydrolases"/>
    <property type="match status" value="1"/>
</dbReference>
<evidence type="ECO:0000256" key="12">
    <source>
        <dbReference type="RuleBase" id="RU003784"/>
    </source>
</evidence>
<dbReference type="EMBL" id="JBHILJ010000003">
    <property type="protein sequence ID" value="MFB5736561.1"/>
    <property type="molecule type" value="Genomic_DNA"/>
</dbReference>
<comment type="similarity">
    <text evidence="3 10 13">Belongs to the IPP transferase family.</text>
</comment>
<evidence type="ECO:0000313" key="15">
    <source>
        <dbReference type="Proteomes" id="UP001580391"/>
    </source>
</evidence>
<dbReference type="Gene3D" id="3.40.50.300">
    <property type="entry name" value="P-loop containing nucleotide triphosphate hydrolases"/>
    <property type="match status" value="1"/>
</dbReference>
<dbReference type="NCBIfam" id="TIGR00174">
    <property type="entry name" value="miaA"/>
    <property type="match status" value="1"/>
</dbReference>
<comment type="catalytic activity">
    <reaction evidence="9 10 11">
        <text>adenosine(37) in tRNA + dimethylallyl diphosphate = N(6)-dimethylallyladenosine(37) in tRNA + diphosphate</text>
        <dbReference type="Rhea" id="RHEA:26482"/>
        <dbReference type="Rhea" id="RHEA-COMP:10162"/>
        <dbReference type="Rhea" id="RHEA-COMP:10375"/>
        <dbReference type="ChEBI" id="CHEBI:33019"/>
        <dbReference type="ChEBI" id="CHEBI:57623"/>
        <dbReference type="ChEBI" id="CHEBI:74411"/>
        <dbReference type="ChEBI" id="CHEBI:74415"/>
        <dbReference type="EC" id="2.5.1.75"/>
    </reaction>
</comment>
<keyword evidence="7 10" id="KW-0067">ATP-binding</keyword>
<dbReference type="InterPro" id="IPR018022">
    <property type="entry name" value="IPT"/>
</dbReference>
<dbReference type="Gene3D" id="1.10.20.140">
    <property type="match status" value="1"/>
</dbReference>
<comment type="cofactor">
    <cofactor evidence="1 10">
        <name>Mg(2+)</name>
        <dbReference type="ChEBI" id="CHEBI:18420"/>
    </cofactor>
</comment>
<name>A0ABV5BMN5_9LEPT</name>
<evidence type="ECO:0000256" key="9">
    <source>
        <dbReference type="ARBA" id="ARBA00049563"/>
    </source>
</evidence>
<proteinExistence type="inferred from homology"/>
<sequence length="298" mass="33882">MSPSRPILIIAAPTGAGKTALVRELDPSRFEIISFDSRQIYRELTIGTAAPTPEDLKRIPQHLTHLILPSESIHAGRYVLYAEEALDDILSRDKIPVLTAGTGFYLNAFLFGMYPVPQISPEIRAKVEALSMEERIRELQLLDPKALERIFPNDNYRYGRALEVNWSGAVWSELKVEEGEGALVSRNLKIAGAYFLDLDREILYRRINARAREMIESGMAEEAKRVAEKYGEDCPGLQSLGYNFALENIKGTSNLETFFGNLSQSHRNYAKRQITWFRKQKFLEPIDPSSVYKKIQNI</sequence>
<evidence type="ECO:0000256" key="10">
    <source>
        <dbReference type="HAMAP-Rule" id="MF_00185"/>
    </source>
</evidence>
<dbReference type="Pfam" id="PF01715">
    <property type="entry name" value="IPPT"/>
    <property type="match status" value="1"/>
</dbReference>
<dbReference type="EC" id="2.5.1.75" evidence="10"/>
<gene>
    <name evidence="10 14" type="primary">miaA</name>
    <name evidence="14" type="ORF">ACE5IX_08590</name>
</gene>
<dbReference type="GO" id="GO:0052381">
    <property type="term" value="F:tRNA dimethylallyltransferase activity"/>
    <property type="evidence" value="ECO:0007669"/>
    <property type="project" value="UniProtKB-EC"/>
</dbReference>
<keyword evidence="4 10" id="KW-0808">Transferase</keyword>
<keyword evidence="15" id="KW-1185">Reference proteome</keyword>
<feature type="region of interest" description="Interaction with substrate tRNA" evidence="10">
    <location>
        <begin position="36"/>
        <end position="39"/>
    </location>
</feature>
<evidence type="ECO:0000256" key="5">
    <source>
        <dbReference type="ARBA" id="ARBA00022694"/>
    </source>
</evidence>
<keyword evidence="8 10" id="KW-0460">Magnesium</keyword>
<comment type="caution">
    <text evidence="10">Lacks conserved residue(s) required for the propagation of feature annotation.</text>
</comment>
<evidence type="ECO:0000256" key="3">
    <source>
        <dbReference type="ARBA" id="ARBA00005842"/>
    </source>
</evidence>
<organism evidence="14 15">
    <name type="scientific">Leptospira wolffii</name>
    <dbReference type="NCBI Taxonomy" id="409998"/>
    <lineage>
        <taxon>Bacteria</taxon>
        <taxon>Pseudomonadati</taxon>
        <taxon>Spirochaetota</taxon>
        <taxon>Spirochaetia</taxon>
        <taxon>Leptospirales</taxon>
        <taxon>Leptospiraceae</taxon>
        <taxon>Leptospira</taxon>
    </lineage>
</organism>
<evidence type="ECO:0000256" key="7">
    <source>
        <dbReference type="ARBA" id="ARBA00022840"/>
    </source>
</evidence>
<protein>
    <recommendedName>
        <fullName evidence="10">tRNA dimethylallyltransferase</fullName>
        <ecNumber evidence="10">2.5.1.75</ecNumber>
    </recommendedName>
    <alternativeName>
        <fullName evidence="10">Dimethylallyl diphosphate:tRNA dimethylallyltransferase</fullName>
        <shortName evidence="10">DMAPP:tRNA dimethylallyltransferase</shortName>
        <shortName evidence="10">DMATase</shortName>
    </alternativeName>
    <alternativeName>
        <fullName evidence="10">Isopentenyl-diphosphate:tRNA isopentenyltransferase</fullName>
        <shortName evidence="10">IPP transferase</shortName>
        <shortName evidence="10">IPPT</shortName>
        <shortName evidence="10">IPTase</shortName>
    </alternativeName>
</protein>
<feature type="site" description="Interaction with substrate tRNA" evidence="10">
    <location>
        <position position="102"/>
    </location>
</feature>
<evidence type="ECO:0000256" key="1">
    <source>
        <dbReference type="ARBA" id="ARBA00001946"/>
    </source>
</evidence>
<accession>A0ABV5BMN5</accession>
<keyword evidence="5 10" id="KW-0819">tRNA processing</keyword>
<dbReference type="RefSeq" id="WP_210414417.1">
    <property type="nucleotide sequence ID" value="NZ_JBHILI010000004.1"/>
</dbReference>
<dbReference type="Proteomes" id="UP001580391">
    <property type="component" value="Unassembled WGS sequence"/>
</dbReference>
<evidence type="ECO:0000313" key="14">
    <source>
        <dbReference type="EMBL" id="MFB5736561.1"/>
    </source>
</evidence>
<feature type="site" description="Interaction with substrate tRNA" evidence="10">
    <location>
        <position position="124"/>
    </location>
</feature>
<evidence type="ECO:0000256" key="4">
    <source>
        <dbReference type="ARBA" id="ARBA00022679"/>
    </source>
</evidence>
<comment type="caution">
    <text evidence="14">The sequence shown here is derived from an EMBL/GenBank/DDBJ whole genome shotgun (WGS) entry which is preliminary data.</text>
</comment>